<evidence type="ECO:0000256" key="1">
    <source>
        <dbReference type="ARBA" id="ARBA00004236"/>
    </source>
</evidence>
<dbReference type="Pfam" id="PF06977">
    <property type="entry name" value="SdiA-regulated"/>
    <property type="match status" value="1"/>
</dbReference>
<dbReference type="GO" id="GO:0005886">
    <property type="term" value="C:plasma membrane"/>
    <property type="evidence" value="ECO:0007669"/>
    <property type="project" value="UniProtKB-SubCell"/>
</dbReference>
<keyword evidence="5" id="KW-1133">Transmembrane helix</keyword>
<keyword evidence="6" id="KW-0238">DNA-binding</keyword>
<dbReference type="RefSeq" id="WP_109062906.1">
    <property type="nucleotide sequence ID" value="NZ_QETA01000007.1"/>
</dbReference>
<accession>A0A2V1JXD9</accession>
<keyword evidence="2" id="KW-1003">Cell membrane</keyword>
<evidence type="ECO:0000256" key="3">
    <source>
        <dbReference type="ARBA" id="ARBA00023136"/>
    </source>
</evidence>
<dbReference type="InterPro" id="IPR009722">
    <property type="entry name" value="YjiK/CarP"/>
</dbReference>
<keyword evidence="7" id="KW-1185">Reference proteome</keyword>
<dbReference type="CDD" id="cd09971">
    <property type="entry name" value="SdiA-regulated"/>
    <property type="match status" value="1"/>
</dbReference>
<evidence type="ECO:0000313" key="6">
    <source>
        <dbReference type="EMBL" id="PWF21563.1"/>
    </source>
</evidence>
<dbReference type="SUPFAM" id="SSF50956">
    <property type="entry name" value="Thermostable phytase (3-phytase)"/>
    <property type="match status" value="1"/>
</dbReference>
<evidence type="ECO:0000256" key="2">
    <source>
        <dbReference type="ARBA" id="ARBA00022475"/>
    </source>
</evidence>
<dbReference type="EMBL" id="QETA01000007">
    <property type="protein sequence ID" value="PWF21563.1"/>
    <property type="molecule type" value="Genomic_DNA"/>
</dbReference>
<evidence type="ECO:0000256" key="4">
    <source>
        <dbReference type="SAM" id="MobiDB-lite"/>
    </source>
</evidence>
<evidence type="ECO:0000256" key="5">
    <source>
        <dbReference type="SAM" id="Phobius"/>
    </source>
</evidence>
<keyword evidence="5" id="KW-0812">Transmembrane</keyword>
<proteinExistence type="predicted"/>
<keyword evidence="3 5" id="KW-0472">Membrane</keyword>
<feature type="transmembrane region" description="Helical" evidence="5">
    <location>
        <begin position="16"/>
        <end position="36"/>
    </location>
</feature>
<dbReference type="Proteomes" id="UP000245212">
    <property type="component" value="Unassembled WGS sequence"/>
</dbReference>
<feature type="region of interest" description="Disordered" evidence="4">
    <location>
        <begin position="278"/>
        <end position="297"/>
    </location>
</feature>
<reference evidence="7" key="1">
    <citation type="submission" date="2018-05" db="EMBL/GenBank/DDBJ databases">
        <authorList>
            <person name="Li Y."/>
        </authorList>
    </citation>
    <scope>NUCLEOTIDE SEQUENCE [LARGE SCALE GENOMIC DNA]</scope>
    <source>
        <strain evidence="7">3d-2-2</strain>
    </source>
</reference>
<name>A0A2V1JXD9_9BURK</name>
<evidence type="ECO:0000313" key="7">
    <source>
        <dbReference type="Proteomes" id="UP000245212"/>
    </source>
</evidence>
<protein>
    <submittedName>
        <fullName evidence="6">DNA-binding protein</fullName>
    </submittedName>
</protein>
<organism evidence="6 7">
    <name type="scientific">Corticimicrobacter populi</name>
    <dbReference type="NCBI Taxonomy" id="2175229"/>
    <lineage>
        <taxon>Bacteria</taxon>
        <taxon>Pseudomonadati</taxon>
        <taxon>Pseudomonadota</taxon>
        <taxon>Betaproteobacteria</taxon>
        <taxon>Burkholderiales</taxon>
        <taxon>Alcaligenaceae</taxon>
        <taxon>Corticimicrobacter</taxon>
    </lineage>
</organism>
<sequence length="335" mass="37165">MSSPPPASKRPTATRLFARILIILSLTALLGGWLFYAIRYQHLHDTLITWFQGRQMDETVWNDEQDRNSAFWLPDYRVVSWHRIPEIDNNLSGLSFVGERQELLAVLNRPPTLVALDLAGNFKAAYPLEGISDTEGVSYLGHGQVALSDEKHGQVVIARLPEQPGPIDLTHAPRFAVGPGEKSNSGIEGLSYDRAQDRLYAVKEHSPKALYRIDGLCRDVLNCSPDGLQIHDLSNWLAPTGFARDFSAVQFDPARGHLLLLSEQSQALLELDENGQPLSARHLGHQPGDPDIPQAEGLTLGQDGMIYMVSEPNLFYRLAPIADTKEDSDHAGTYQ</sequence>
<gene>
    <name evidence="6" type="ORF">DD235_15050</name>
</gene>
<comment type="caution">
    <text evidence="6">The sequence shown here is derived from an EMBL/GenBank/DDBJ whole genome shotgun (WGS) entry which is preliminary data.</text>
</comment>
<dbReference type="GO" id="GO:0003677">
    <property type="term" value="F:DNA binding"/>
    <property type="evidence" value="ECO:0007669"/>
    <property type="project" value="UniProtKB-KW"/>
</dbReference>
<comment type="subcellular location">
    <subcellularLocation>
        <location evidence="1">Cell membrane</location>
    </subcellularLocation>
</comment>
<dbReference type="AlphaFoldDB" id="A0A2V1JXD9"/>